<dbReference type="AlphaFoldDB" id="A0AAD5T4W5"/>
<evidence type="ECO:0000256" key="1">
    <source>
        <dbReference type="ARBA" id="ARBA00004123"/>
    </source>
</evidence>
<dbReference type="CDD" id="cd19169">
    <property type="entry name" value="SET_SETD1"/>
    <property type="match status" value="1"/>
</dbReference>
<feature type="compositionally biased region" description="Acidic residues" evidence="13">
    <location>
        <begin position="378"/>
        <end position="417"/>
    </location>
</feature>
<dbReference type="InterPro" id="IPR001214">
    <property type="entry name" value="SET_dom"/>
</dbReference>
<dbReference type="EC" id="2.1.1.354" evidence="2"/>
<keyword evidence="10" id="KW-0539">Nucleus</keyword>
<evidence type="ECO:0000256" key="10">
    <source>
        <dbReference type="ARBA" id="ARBA00023242"/>
    </source>
</evidence>
<dbReference type="PANTHER" id="PTHR45814">
    <property type="entry name" value="HISTONE-LYSINE N-METHYLTRANSFERASE SETD1"/>
    <property type="match status" value="1"/>
</dbReference>
<dbReference type="Gene3D" id="2.170.270.10">
    <property type="entry name" value="SET domain"/>
    <property type="match status" value="1"/>
</dbReference>
<dbReference type="SUPFAM" id="SSF82199">
    <property type="entry name" value="SET domain"/>
    <property type="match status" value="1"/>
</dbReference>
<gene>
    <name evidence="15" type="ORF">HK100_008151</name>
</gene>
<feature type="domain" description="SET" evidence="14">
    <location>
        <begin position="834"/>
        <end position="951"/>
    </location>
</feature>
<accession>A0AAD5T4W5</accession>
<evidence type="ECO:0000256" key="11">
    <source>
        <dbReference type="ARBA" id="ARBA00030093"/>
    </source>
</evidence>
<comment type="subcellular location">
    <subcellularLocation>
        <location evidence="1">Nucleus</location>
    </subcellularLocation>
</comment>
<feature type="region of interest" description="Disordered" evidence="13">
    <location>
        <begin position="505"/>
        <end position="556"/>
    </location>
</feature>
<evidence type="ECO:0000259" key="14">
    <source>
        <dbReference type="PROSITE" id="PS50280"/>
    </source>
</evidence>
<keyword evidence="4" id="KW-0489">Methyltransferase</keyword>
<feature type="compositionally biased region" description="Low complexity" evidence="13">
    <location>
        <begin position="295"/>
        <end position="305"/>
    </location>
</feature>
<evidence type="ECO:0000256" key="3">
    <source>
        <dbReference type="ARBA" id="ARBA00015839"/>
    </source>
</evidence>
<feature type="region of interest" description="Disordered" evidence="13">
    <location>
        <begin position="343"/>
        <end position="433"/>
    </location>
</feature>
<keyword evidence="5" id="KW-0808">Transferase</keyword>
<evidence type="ECO:0000256" key="4">
    <source>
        <dbReference type="ARBA" id="ARBA00022603"/>
    </source>
</evidence>
<evidence type="ECO:0000256" key="2">
    <source>
        <dbReference type="ARBA" id="ARBA00012182"/>
    </source>
</evidence>
<evidence type="ECO:0000256" key="6">
    <source>
        <dbReference type="ARBA" id="ARBA00022691"/>
    </source>
</evidence>
<evidence type="ECO:0000256" key="5">
    <source>
        <dbReference type="ARBA" id="ARBA00022679"/>
    </source>
</evidence>
<reference evidence="15" key="1">
    <citation type="submission" date="2020-05" db="EMBL/GenBank/DDBJ databases">
        <title>Phylogenomic resolution of chytrid fungi.</title>
        <authorList>
            <person name="Stajich J.E."/>
            <person name="Amses K."/>
            <person name="Simmons R."/>
            <person name="Seto K."/>
            <person name="Myers J."/>
            <person name="Bonds A."/>
            <person name="Quandt C.A."/>
            <person name="Barry K."/>
            <person name="Liu P."/>
            <person name="Grigoriev I."/>
            <person name="Longcore J.E."/>
            <person name="James T.Y."/>
        </authorList>
    </citation>
    <scope>NUCLEOTIDE SEQUENCE</scope>
    <source>
        <strain evidence="15">JEL0513</strain>
    </source>
</reference>
<feature type="region of interest" description="Disordered" evidence="13">
    <location>
        <begin position="772"/>
        <end position="804"/>
    </location>
</feature>
<keyword evidence="6" id="KW-0949">S-adenosyl-L-methionine</keyword>
<keyword evidence="7" id="KW-0156">Chromatin regulator</keyword>
<dbReference type="SMART" id="SM00317">
    <property type="entry name" value="SET"/>
    <property type="match status" value="1"/>
</dbReference>
<dbReference type="InterPro" id="IPR044570">
    <property type="entry name" value="Set1-like"/>
</dbReference>
<organism evidence="15 16">
    <name type="scientific">Physocladia obscura</name>
    <dbReference type="NCBI Taxonomy" id="109957"/>
    <lineage>
        <taxon>Eukaryota</taxon>
        <taxon>Fungi</taxon>
        <taxon>Fungi incertae sedis</taxon>
        <taxon>Chytridiomycota</taxon>
        <taxon>Chytridiomycota incertae sedis</taxon>
        <taxon>Chytridiomycetes</taxon>
        <taxon>Chytridiales</taxon>
        <taxon>Chytriomycetaceae</taxon>
        <taxon>Physocladia</taxon>
    </lineage>
</organism>
<evidence type="ECO:0000313" key="16">
    <source>
        <dbReference type="Proteomes" id="UP001211907"/>
    </source>
</evidence>
<evidence type="ECO:0000313" key="15">
    <source>
        <dbReference type="EMBL" id="KAJ3130228.1"/>
    </source>
</evidence>
<dbReference type="Proteomes" id="UP001211907">
    <property type="component" value="Unassembled WGS sequence"/>
</dbReference>
<feature type="compositionally biased region" description="Basic and acidic residues" evidence="13">
    <location>
        <begin position="347"/>
        <end position="362"/>
    </location>
</feature>
<protein>
    <recommendedName>
        <fullName evidence="3">Histone-lysine N-methyltransferase, H3 lysine-4 specific</fullName>
        <ecNumber evidence="2">2.1.1.354</ecNumber>
    </recommendedName>
    <alternativeName>
        <fullName evidence="11">SET domain-containing protein 1</fullName>
    </alternativeName>
</protein>
<dbReference type="GO" id="GO:0140999">
    <property type="term" value="F:histone H3K4 trimethyltransferase activity"/>
    <property type="evidence" value="ECO:0007669"/>
    <property type="project" value="UniProtKB-EC"/>
</dbReference>
<keyword evidence="16" id="KW-1185">Reference proteome</keyword>
<evidence type="ECO:0000256" key="12">
    <source>
        <dbReference type="ARBA" id="ARBA00047571"/>
    </source>
</evidence>
<dbReference type="PROSITE" id="PS50280">
    <property type="entry name" value="SET"/>
    <property type="match status" value="1"/>
</dbReference>
<dbReference type="PANTHER" id="PTHR45814:SF2">
    <property type="entry name" value="HISTONE-LYSINE N-METHYLTRANSFERASE SETD1"/>
    <property type="match status" value="1"/>
</dbReference>
<dbReference type="Pfam" id="PF00856">
    <property type="entry name" value="SET"/>
    <property type="match status" value="1"/>
</dbReference>
<proteinExistence type="predicted"/>
<dbReference type="InterPro" id="IPR046341">
    <property type="entry name" value="SET_dom_sf"/>
</dbReference>
<evidence type="ECO:0000256" key="7">
    <source>
        <dbReference type="ARBA" id="ARBA00022853"/>
    </source>
</evidence>
<name>A0AAD5T4W5_9FUNG</name>
<keyword evidence="9" id="KW-0804">Transcription</keyword>
<dbReference type="GO" id="GO:0048188">
    <property type="term" value="C:Set1C/COMPASS complex"/>
    <property type="evidence" value="ECO:0007669"/>
    <property type="project" value="InterPro"/>
</dbReference>
<dbReference type="Pfam" id="PF11764">
    <property type="entry name" value="N-SET"/>
    <property type="match status" value="1"/>
</dbReference>
<dbReference type="GO" id="GO:0032259">
    <property type="term" value="P:methylation"/>
    <property type="evidence" value="ECO:0007669"/>
    <property type="project" value="UniProtKB-KW"/>
</dbReference>
<evidence type="ECO:0000256" key="9">
    <source>
        <dbReference type="ARBA" id="ARBA00023163"/>
    </source>
</evidence>
<evidence type="ECO:0000256" key="8">
    <source>
        <dbReference type="ARBA" id="ARBA00023015"/>
    </source>
</evidence>
<feature type="compositionally biased region" description="Low complexity" evidence="13">
    <location>
        <begin position="530"/>
        <end position="539"/>
    </location>
</feature>
<evidence type="ECO:0000256" key="13">
    <source>
        <dbReference type="SAM" id="MobiDB-lite"/>
    </source>
</evidence>
<feature type="compositionally biased region" description="Acidic residues" evidence="13">
    <location>
        <begin position="306"/>
        <end position="315"/>
    </location>
</feature>
<dbReference type="EMBL" id="JADGJH010000392">
    <property type="protein sequence ID" value="KAJ3130228.1"/>
    <property type="molecule type" value="Genomic_DNA"/>
</dbReference>
<feature type="region of interest" description="Disordered" evidence="13">
    <location>
        <begin position="295"/>
        <end position="326"/>
    </location>
</feature>
<feature type="compositionally biased region" description="Basic residues" evidence="13">
    <location>
        <begin position="506"/>
        <end position="515"/>
    </location>
</feature>
<sequence length="977" mass="107945">MATSSVATVPPVLFMRQIIKDPIVAAIVGMQSTNIRAAGLKQYEKLTSALPMSRKKDLTAASTTTAQTFLANGAGAAVHETEMPEVVEVSNSSHLGGMIEVRALNYATEDGRVVGAQHRGGGSAVWNGPFSRPNISVGDSKTYYSDRGGYRNGDSVTKKYEEYKARNGNNMLQSVTDMVSASLEDGLLNDIRRRIMIPLVDKYVDSYLKKMAETKNSVPTVTSADISFAAKQMPDSIPFKNNGNLPITTVVSQESFSKSVAVVAKQNEDRAVSSSNILPSFKKQSTNPVIISKRIISNNSNSASENGDDDRDDENGDGKNYNSYKNDTEVVVTANKAAILFQQQQHQQKDPAAKKSTKDRWLVQRNRSRLSTIHWSSDEEEKSENAEEFDSLVEDDEVEDEYEDDDDDEEKEGEEGEVTVVNSSEGTGNDGKNAIISTKAIENARASIASSLELVAVIEVENPTETNQPAVVALNDSNSEALGNKEVSPKPEKSLYESLLEAQRNYSKKRPRQNHSKIAGDGSPNLKSSTAAATAAAAEARARKAEAAAQRKKKKRMQLSQHFSAVTGYIRPERPAIVFPLSPADSAQDLLQPFIWPEEPIKTYNYLNLNPGCDDEDVYSRSEEEEVGWDSDASLDFSDLDLIAGVAGDERREEDLKFLHAVAVEERLRRKKSRLMKRAQRNEIIDVEAEMEKHKKSALVDELFVTFGRHRSGSARTEGFYKIPAHEKYKYLNNNNNSSNQYRNSNDPNFIESVIPQALGFSADGIRDGLFSGGGGGGSSNARSRGVTRLVGSGSGRPVSDPQMRSASNSVFTAIYGENATDVIKYNDMRSRKNRLRFARSKIHDWGLFALEPIQADDIVIEYIGEMIRQKVADHREKIYEKSGIGSSYLFRIDDDNIIDATKSGNLARFINHCCDPNCNAKIITVDGQKKIVIYANKPVSEGEEITYDYKFPIEEDKIPCLCGAQASFLFTLRILY</sequence>
<dbReference type="InterPro" id="IPR024657">
    <property type="entry name" value="COMPASS_Set1_N-SET"/>
</dbReference>
<comment type="catalytic activity">
    <reaction evidence="12">
        <text>L-lysyl(4)-[histone H3] + 3 S-adenosyl-L-methionine = N(6),N(6),N(6)-trimethyl-L-lysyl(4)-[histone H3] + 3 S-adenosyl-L-homocysteine + 3 H(+)</text>
        <dbReference type="Rhea" id="RHEA:60260"/>
        <dbReference type="Rhea" id="RHEA-COMP:15537"/>
        <dbReference type="Rhea" id="RHEA-COMP:15547"/>
        <dbReference type="ChEBI" id="CHEBI:15378"/>
        <dbReference type="ChEBI" id="CHEBI:29969"/>
        <dbReference type="ChEBI" id="CHEBI:57856"/>
        <dbReference type="ChEBI" id="CHEBI:59789"/>
        <dbReference type="ChEBI" id="CHEBI:61961"/>
        <dbReference type="EC" id="2.1.1.354"/>
    </reaction>
</comment>
<keyword evidence="8" id="KW-0805">Transcription regulation</keyword>
<dbReference type="InterPro" id="IPR037841">
    <property type="entry name" value="SET_SETD1A/B"/>
</dbReference>
<comment type="caution">
    <text evidence="15">The sequence shown here is derived from an EMBL/GenBank/DDBJ whole genome shotgun (WGS) entry which is preliminary data.</text>
</comment>